<comment type="caution">
    <text evidence="3">The sequence shown here is derived from an EMBL/GenBank/DDBJ whole genome shotgun (WGS) entry which is preliminary data.</text>
</comment>
<evidence type="ECO:0000256" key="1">
    <source>
        <dbReference type="ARBA" id="ARBA00005622"/>
    </source>
</evidence>
<dbReference type="EMBL" id="QPGR01000017">
    <property type="protein sequence ID" value="TBR79145.1"/>
    <property type="molecule type" value="Genomic_DNA"/>
</dbReference>
<dbReference type="GO" id="GO:0016788">
    <property type="term" value="F:hydrolase activity, acting on ester bonds"/>
    <property type="evidence" value="ECO:0007669"/>
    <property type="project" value="TreeGrafter"/>
</dbReference>
<gene>
    <name evidence="3" type="ORF">DU473_07455</name>
</gene>
<dbReference type="InterPro" id="IPR000801">
    <property type="entry name" value="Esterase-like"/>
</dbReference>
<evidence type="ECO:0000313" key="3">
    <source>
        <dbReference type="EMBL" id="TBR79145.1"/>
    </source>
</evidence>
<dbReference type="SUPFAM" id="SSF53474">
    <property type="entry name" value="alpha/beta-Hydrolases"/>
    <property type="match status" value="1"/>
</dbReference>
<accession>A0A4Q9JSR4</accession>
<dbReference type="InterPro" id="IPR052558">
    <property type="entry name" value="Siderophore_Hydrolase_D"/>
</dbReference>
<dbReference type="PANTHER" id="PTHR40841:SF2">
    <property type="entry name" value="SIDEROPHORE-DEGRADING ESTERASE (EUROFUNG)"/>
    <property type="match status" value="1"/>
</dbReference>
<keyword evidence="2 3" id="KW-0378">Hydrolase</keyword>
<dbReference type="Pfam" id="PF00756">
    <property type="entry name" value="Esterase"/>
    <property type="match status" value="1"/>
</dbReference>
<keyword evidence="4" id="KW-1185">Reference proteome</keyword>
<evidence type="ECO:0000256" key="2">
    <source>
        <dbReference type="ARBA" id="ARBA00022801"/>
    </source>
</evidence>
<dbReference type="Proteomes" id="UP000292583">
    <property type="component" value="Unassembled WGS sequence"/>
</dbReference>
<dbReference type="PANTHER" id="PTHR40841">
    <property type="entry name" value="SIDEROPHORE TRIACETYLFUSARININE C ESTERASE"/>
    <property type="match status" value="1"/>
</dbReference>
<reference evidence="3 4" key="1">
    <citation type="submission" date="2018-07" db="EMBL/GenBank/DDBJ databases">
        <title>Campylobacter zealandensis sp. nov., isolated from birds and water in New Zealand.</title>
        <authorList>
            <person name="Wilkinson D.A."/>
            <person name="Biggs P.J."/>
            <person name="French N.P."/>
            <person name="Midwinter A.C."/>
        </authorList>
    </citation>
    <scope>NUCLEOTIDE SEQUENCE [LARGE SCALE GENOMIC DNA]</scope>
    <source>
        <strain evidence="3 4">B423b</strain>
    </source>
</reference>
<dbReference type="InterPro" id="IPR029058">
    <property type="entry name" value="AB_hydrolase_fold"/>
</dbReference>
<dbReference type="AlphaFoldDB" id="A0A4Q9JSR4"/>
<name>A0A4Q9JSR4_9BACT</name>
<dbReference type="Gene3D" id="3.40.50.1820">
    <property type="entry name" value="alpha/beta hydrolase"/>
    <property type="match status" value="1"/>
</dbReference>
<dbReference type="OrthoDB" id="5523653at2"/>
<sequence length="267" mass="30885">MNKFFFYLLLLSLAFAKPDQKIPEISTPAKKIFFIEKAIYFTHHNTNYKIFIATNNTNAKQYKTIYLLDGNAFFPLFLNLFSKPIKEDLLIIGIGYDTPLAFDIKNRTKDYTPDKKASFKEGGGSDNFRTFLKTQLIPYIEQRYRSDKNYKAIFGHSFGGLFALDTLLKDSKLFSHYFIISPSLWWNQTKFLPEKIKLSTCPKIYFALGSAERKRNASLSVKELSQKISQESFCKSSFKLFKNETHGSVINKAMIYAKDIFLKSSSF</sequence>
<dbReference type="RefSeq" id="WP_131186900.1">
    <property type="nucleotide sequence ID" value="NZ_QPGR01000017.1"/>
</dbReference>
<comment type="similarity">
    <text evidence="1">Belongs to the esterase D family.</text>
</comment>
<proteinExistence type="inferred from homology"/>
<evidence type="ECO:0000313" key="4">
    <source>
        <dbReference type="Proteomes" id="UP000292583"/>
    </source>
</evidence>
<protein>
    <submittedName>
        <fullName evidence="3">Alpha/beta hydrolase</fullName>
    </submittedName>
</protein>
<organism evidence="3 4">
    <name type="scientific">Campylobacter novaezeelandiae</name>
    <dbReference type="NCBI Taxonomy" id="2267891"/>
    <lineage>
        <taxon>Bacteria</taxon>
        <taxon>Pseudomonadati</taxon>
        <taxon>Campylobacterota</taxon>
        <taxon>Epsilonproteobacteria</taxon>
        <taxon>Campylobacterales</taxon>
        <taxon>Campylobacteraceae</taxon>
        <taxon>Campylobacter</taxon>
    </lineage>
</organism>